<keyword evidence="2" id="KW-1185">Reference proteome</keyword>
<accession>A0A9D3Y7R5</accession>
<proteinExistence type="predicted"/>
<reference evidence="1" key="1">
    <citation type="journal article" date="2019" name="bioRxiv">
        <title>The Genome of the Zebra Mussel, Dreissena polymorpha: A Resource for Invasive Species Research.</title>
        <authorList>
            <person name="McCartney M.A."/>
            <person name="Auch B."/>
            <person name="Kono T."/>
            <person name="Mallez S."/>
            <person name="Zhang Y."/>
            <person name="Obille A."/>
            <person name="Becker A."/>
            <person name="Abrahante J.E."/>
            <person name="Garbe J."/>
            <person name="Badalamenti J.P."/>
            <person name="Herman A."/>
            <person name="Mangelson H."/>
            <person name="Liachko I."/>
            <person name="Sullivan S."/>
            <person name="Sone E.D."/>
            <person name="Koren S."/>
            <person name="Silverstein K.A.T."/>
            <person name="Beckman K.B."/>
            <person name="Gohl D.M."/>
        </authorList>
    </citation>
    <scope>NUCLEOTIDE SEQUENCE</scope>
    <source>
        <strain evidence="1">Duluth1</strain>
        <tissue evidence="1">Whole animal</tissue>
    </source>
</reference>
<reference evidence="1" key="2">
    <citation type="submission" date="2020-11" db="EMBL/GenBank/DDBJ databases">
        <authorList>
            <person name="McCartney M.A."/>
            <person name="Auch B."/>
            <person name="Kono T."/>
            <person name="Mallez S."/>
            <person name="Becker A."/>
            <person name="Gohl D.M."/>
            <person name="Silverstein K.A.T."/>
            <person name="Koren S."/>
            <person name="Bechman K.B."/>
            <person name="Herman A."/>
            <person name="Abrahante J.E."/>
            <person name="Garbe J."/>
        </authorList>
    </citation>
    <scope>NUCLEOTIDE SEQUENCE</scope>
    <source>
        <strain evidence="1">Duluth1</strain>
        <tissue evidence="1">Whole animal</tissue>
    </source>
</reference>
<evidence type="ECO:0000313" key="1">
    <source>
        <dbReference type="EMBL" id="KAH3693299.1"/>
    </source>
</evidence>
<sequence>MLLYQVIVCERSPSIMFSKRVCPSGNVNGISPYRLYRSRRACSGSIRVDSLFRSKVQLSVRDCEL</sequence>
<dbReference type="Proteomes" id="UP000828390">
    <property type="component" value="Unassembled WGS sequence"/>
</dbReference>
<evidence type="ECO:0000313" key="2">
    <source>
        <dbReference type="Proteomes" id="UP000828390"/>
    </source>
</evidence>
<protein>
    <submittedName>
        <fullName evidence="1">Uncharacterized protein</fullName>
    </submittedName>
</protein>
<organism evidence="1 2">
    <name type="scientific">Dreissena polymorpha</name>
    <name type="common">Zebra mussel</name>
    <name type="synonym">Mytilus polymorpha</name>
    <dbReference type="NCBI Taxonomy" id="45954"/>
    <lineage>
        <taxon>Eukaryota</taxon>
        <taxon>Metazoa</taxon>
        <taxon>Spiralia</taxon>
        <taxon>Lophotrochozoa</taxon>
        <taxon>Mollusca</taxon>
        <taxon>Bivalvia</taxon>
        <taxon>Autobranchia</taxon>
        <taxon>Heteroconchia</taxon>
        <taxon>Euheterodonta</taxon>
        <taxon>Imparidentia</taxon>
        <taxon>Neoheterodontei</taxon>
        <taxon>Myida</taxon>
        <taxon>Dreissenoidea</taxon>
        <taxon>Dreissenidae</taxon>
        <taxon>Dreissena</taxon>
    </lineage>
</organism>
<dbReference type="EMBL" id="JAIWYP010000017">
    <property type="protein sequence ID" value="KAH3693299.1"/>
    <property type="molecule type" value="Genomic_DNA"/>
</dbReference>
<gene>
    <name evidence="1" type="ORF">DPMN_192703</name>
</gene>
<comment type="caution">
    <text evidence="1">The sequence shown here is derived from an EMBL/GenBank/DDBJ whole genome shotgun (WGS) entry which is preliminary data.</text>
</comment>
<dbReference type="AlphaFoldDB" id="A0A9D3Y7R5"/>
<name>A0A9D3Y7R5_DREPO</name>